<dbReference type="AlphaFoldDB" id="R9A6K0"/>
<protein>
    <submittedName>
        <fullName evidence="1">Uncharacterized protein</fullName>
    </submittedName>
</protein>
<comment type="caution">
    <text evidence="1">The sequence shown here is derived from an EMBL/GenBank/DDBJ whole genome shotgun (WGS) entry which is preliminary data.</text>
</comment>
<dbReference type="Proteomes" id="UP000013984">
    <property type="component" value="Unassembled WGS sequence"/>
</dbReference>
<reference evidence="1" key="1">
    <citation type="submission" date="2013-04" db="EMBL/GenBank/DDBJ databases">
        <authorList>
            <person name="Harkins D.M."/>
            <person name="Durkin A.S."/>
            <person name="Brinkac L.M."/>
            <person name="Haft D.H."/>
            <person name="Selengut J.D."/>
            <person name="Sanka R."/>
            <person name="DePew J."/>
            <person name="Purushe J."/>
            <person name="Galloway R.L."/>
            <person name="Vinetz J.M."/>
            <person name="Sutton G.G."/>
            <person name="Nierman W.C."/>
            <person name="Fouts D.E."/>
        </authorList>
    </citation>
    <scope>NUCLEOTIDE SEQUENCE [LARGE SCALE GENOMIC DNA]</scope>
    <source>
        <strain evidence="1">CDC</strain>
    </source>
</reference>
<evidence type="ECO:0000313" key="2">
    <source>
        <dbReference type="Proteomes" id="UP000013984"/>
    </source>
</evidence>
<keyword evidence="2" id="KW-1185">Reference proteome</keyword>
<organism evidence="1 2">
    <name type="scientific">Leptospira wolbachii serovar Codice str. CDC</name>
    <dbReference type="NCBI Taxonomy" id="1218599"/>
    <lineage>
        <taxon>Bacteria</taxon>
        <taxon>Pseudomonadati</taxon>
        <taxon>Spirochaetota</taxon>
        <taxon>Spirochaetia</taxon>
        <taxon>Leptospirales</taxon>
        <taxon>Leptospiraceae</taxon>
        <taxon>Leptospira</taxon>
    </lineage>
</organism>
<dbReference type="EMBL" id="AOGZ02000011">
    <property type="protein sequence ID" value="EOQ97828.1"/>
    <property type="molecule type" value="Genomic_DNA"/>
</dbReference>
<proteinExistence type="predicted"/>
<evidence type="ECO:0000313" key="1">
    <source>
        <dbReference type="EMBL" id="EOQ97828.1"/>
    </source>
</evidence>
<accession>R9A6K0</accession>
<gene>
    <name evidence="1" type="ORF">LEP1GSC195_0912</name>
</gene>
<name>R9A6K0_9LEPT</name>
<sequence>MNMSEVNLFTHIFSLNHLNLVQNVQARASYNSEKSYLYLFESLRKFAR</sequence>